<proteinExistence type="predicted"/>
<evidence type="ECO:0000256" key="1">
    <source>
        <dbReference type="SAM" id="MobiDB-lite"/>
    </source>
</evidence>
<dbReference type="AlphaFoldDB" id="A0A444ZSU7"/>
<dbReference type="Proteomes" id="UP000289738">
    <property type="component" value="Chromosome B03"/>
</dbReference>
<dbReference type="EMBL" id="SDMP01000013">
    <property type="protein sequence ID" value="RYR17172.1"/>
    <property type="molecule type" value="Genomic_DNA"/>
</dbReference>
<organism evidence="2 3">
    <name type="scientific">Arachis hypogaea</name>
    <name type="common">Peanut</name>
    <dbReference type="NCBI Taxonomy" id="3818"/>
    <lineage>
        <taxon>Eukaryota</taxon>
        <taxon>Viridiplantae</taxon>
        <taxon>Streptophyta</taxon>
        <taxon>Embryophyta</taxon>
        <taxon>Tracheophyta</taxon>
        <taxon>Spermatophyta</taxon>
        <taxon>Magnoliopsida</taxon>
        <taxon>eudicotyledons</taxon>
        <taxon>Gunneridae</taxon>
        <taxon>Pentapetalae</taxon>
        <taxon>rosids</taxon>
        <taxon>fabids</taxon>
        <taxon>Fabales</taxon>
        <taxon>Fabaceae</taxon>
        <taxon>Papilionoideae</taxon>
        <taxon>50 kb inversion clade</taxon>
        <taxon>dalbergioids sensu lato</taxon>
        <taxon>Dalbergieae</taxon>
        <taxon>Pterocarpus clade</taxon>
        <taxon>Arachis</taxon>
    </lineage>
</organism>
<gene>
    <name evidence="2" type="ORF">Ahy_B03g061952</name>
</gene>
<comment type="caution">
    <text evidence="2">The sequence shown here is derived from an EMBL/GenBank/DDBJ whole genome shotgun (WGS) entry which is preliminary data.</text>
</comment>
<evidence type="ECO:0000313" key="3">
    <source>
        <dbReference type="Proteomes" id="UP000289738"/>
    </source>
</evidence>
<accession>A0A444ZSU7</accession>
<protein>
    <submittedName>
        <fullName evidence="2">Uncharacterized protein</fullName>
    </submittedName>
</protein>
<feature type="region of interest" description="Disordered" evidence="1">
    <location>
        <begin position="1"/>
        <end position="21"/>
    </location>
</feature>
<name>A0A444ZSU7_ARAHY</name>
<keyword evidence="3" id="KW-1185">Reference proteome</keyword>
<sequence length="21" mass="2435">MIGSRKLRISVCRRTGRMGRT</sequence>
<evidence type="ECO:0000313" key="2">
    <source>
        <dbReference type="EMBL" id="RYR17172.1"/>
    </source>
</evidence>
<reference evidence="2 3" key="1">
    <citation type="submission" date="2019-01" db="EMBL/GenBank/DDBJ databases">
        <title>Sequencing of cultivated peanut Arachis hypogaea provides insights into genome evolution and oil improvement.</title>
        <authorList>
            <person name="Chen X."/>
        </authorList>
    </citation>
    <scope>NUCLEOTIDE SEQUENCE [LARGE SCALE GENOMIC DNA]</scope>
    <source>
        <strain evidence="3">cv. Fuhuasheng</strain>
        <tissue evidence="2">Leaves</tissue>
    </source>
</reference>